<name>A0AAD5SAF7_9FUNG</name>
<dbReference type="AlphaFoldDB" id="A0AAD5SAF7"/>
<feature type="domain" description="DNA-PKcs N-terminal" evidence="1">
    <location>
        <begin position="116"/>
        <end position="728"/>
    </location>
</feature>
<accession>A0AAD5SAF7</accession>
<dbReference type="EMBL" id="JADGJD010000491">
    <property type="protein sequence ID" value="KAJ3050629.1"/>
    <property type="molecule type" value="Genomic_DNA"/>
</dbReference>
<organism evidence="2 3">
    <name type="scientific">Rhizophlyctis rosea</name>
    <dbReference type="NCBI Taxonomy" id="64517"/>
    <lineage>
        <taxon>Eukaryota</taxon>
        <taxon>Fungi</taxon>
        <taxon>Fungi incertae sedis</taxon>
        <taxon>Chytridiomycota</taxon>
        <taxon>Chytridiomycota incertae sedis</taxon>
        <taxon>Chytridiomycetes</taxon>
        <taxon>Rhizophlyctidales</taxon>
        <taxon>Rhizophlyctidaceae</taxon>
        <taxon>Rhizophlyctis</taxon>
    </lineage>
</organism>
<evidence type="ECO:0000313" key="2">
    <source>
        <dbReference type="EMBL" id="KAJ3050629.1"/>
    </source>
</evidence>
<comment type="caution">
    <text evidence="2">The sequence shown here is derived from an EMBL/GenBank/DDBJ whole genome shotgun (WGS) entry which is preliminary data.</text>
</comment>
<proteinExistence type="predicted"/>
<evidence type="ECO:0000313" key="3">
    <source>
        <dbReference type="Proteomes" id="UP001212841"/>
    </source>
</evidence>
<dbReference type="InterPro" id="IPR016024">
    <property type="entry name" value="ARM-type_fold"/>
</dbReference>
<protein>
    <recommendedName>
        <fullName evidence="1">DNA-PKcs N-terminal domain-containing protein</fullName>
    </recommendedName>
</protein>
<feature type="non-terminal residue" evidence="2">
    <location>
        <position position="1"/>
    </location>
</feature>
<gene>
    <name evidence="2" type="ORF">HK097_008382</name>
</gene>
<dbReference type="Pfam" id="PF20500">
    <property type="entry name" value="DNA-PKcs_N"/>
    <property type="match status" value="1"/>
</dbReference>
<dbReference type="InterPro" id="IPR046804">
    <property type="entry name" value="DNA-PKcs_N"/>
</dbReference>
<dbReference type="SUPFAM" id="SSF48371">
    <property type="entry name" value="ARM repeat"/>
    <property type="match status" value="1"/>
</dbReference>
<reference evidence="2" key="1">
    <citation type="submission" date="2020-05" db="EMBL/GenBank/DDBJ databases">
        <title>Phylogenomic resolution of chytrid fungi.</title>
        <authorList>
            <person name="Stajich J.E."/>
            <person name="Amses K."/>
            <person name="Simmons R."/>
            <person name="Seto K."/>
            <person name="Myers J."/>
            <person name="Bonds A."/>
            <person name="Quandt C.A."/>
            <person name="Barry K."/>
            <person name="Liu P."/>
            <person name="Grigoriev I."/>
            <person name="Longcore J.E."/>
            <person name="James T.Y."/>
        </authorList>
    </citation>
    <scope>NUCLEOTIDE SEQUENCE</scope>
    <source>
        <strain evidence="2">JEL0318</strain>
    </source>
</reference>
<dbReference type="Proteomes" id="UP001212841">
    <property type="component" value="Unassembled WGS sequence"/>
</dbReference>
<keyword evidence="3" id="KW-1185">Reference proteome</keyword>
<sequence>MSAALSNLRRSINSLLDSTSDTNTSLLADSKGLAIDVRTTLLTELAPGDTALALSLLFNAERGVIQFLKITRGSKAHDDAKAVLLETVADYAAKHPREIREFAVEIKVRASRPFLVKSSILELLGFLSRHYSQCADDKQRLQLQRFYMQTLESLFNVRGKEPDAPLIAGAIRGLDHYMFTIEGDNKIVAKDMALIFKALKHVIQPAEDLTRYALPIAGLQMIIDHAKLLQPLLYSDYRTVYSYLREMSSHKNRDLHKVGFAAVDAFLKQIAAILLEEQEGKAELNCFWYFMKNFSDSLRNTDSSVRDISLAIRGYGLFAGPCKKFLNATEVHQIMNILLTRSTFLFSEANENQEETAGHIAAFIEAFAYICRQLDVQDDAFMSGIEQIVGAMLVNFTKIGRALRHASVVAFVRLLYALYANGGARFQAFWSKLAFDAIVLTCTDALLEAERTEGEEGDLPDHAYQEYITFWENLFDQSSLASEPDVDKFFIAVYDIIISAILQVPDRLDLKTVDTGGEAAGSDPQGSVVVGVPPSGDVTNLKASNAKDFAIFINFVEFCSGFLTKVRSGDFKRWVRITGERWIDASTRLPLVSGFYKLLATCFEICEREKYFEGLGGGGEAPATAPSLEQSTYILFRKYIKEVVVRMQNYKDDLLASCLRLVLAAPQELLVVSEMVEPLKLALKMGLSYPPLALIALDAMDKITMRFTLEELEEACRDVLPTFMDYLLVEDGGLDL</sequence>
<evidence type="ECO:0000259" key="1">
    <source>
        <dbReference type="Pfam" id="PF20500"/>
    </source>
</evidence>